<sequence>MMKQKTTIKHCTLYQLTLVYHIIALLLIGADFFLIHQLPYVSEHHSIRLTIDIVILGTIVGLAWYVLRRVKKGETAILETAERYQSLYDNHPDSIISFSLDGEVLSANHGLESLLGLGRENSTTSFIPMISPPDLLKALHHFQVASAGMPQNFEAAFIHQSGIPISSNVTFVPTKIDDQVVGIYAILKDLTEVKEQKKVIDKLYKQNQLILNSVSEGIYGIDMSGRTIFWNQAAETITGWKVDEMLGRQIHNLIRPEKSDGTPFSREESPILNTILNRDAPIMKEDLFWRKDGTAFPVEFMSSPILEEKGHILGTVITFKDITALKKTQELLIKSDKLSAVGQLAAGVAHEIRNPLTALKGFLQLLMKTKSVKEQYYIEIMQKELQRIEFIVNEFLFVSKPQATNFDIRTVDSIVMSTIELLQPQALLDNIQIEADIEPGLPPVTCDERQIKQVFINILKNALESMEEGGLMRIEVAADPVKRNITIRFIDQGCGIAPERLPKLGEPFYSTKEKGTGLGLMVCYRIIEAHGGMMEIQSKLEEGTTVEIILPSTQVKITEGVTAT</sequence>
<feature type="domain" description="PAS" evidence="12">
    <location>
        <begin position="80"/>
        <end position="121"/>
    </location>
</feature>
<organism evidence="14 15">
    <name type="scientific">Paenibacillus silvestris</name>
    <dbReference type="NCBI Taxonomy" id="2606219"/>
    <lineage>
        <taxon>Bacteria</taxon>
        <taxon>Bacillati</taxon>
        <taxon>Bacillota</taxon>
        <taxon>Bacilli</taxon>
        <taxon>Bacillales</taxon>
        <taxon>Paenibacillaceae</taxon>
        <taxon>Paenibacillus</taxon>
    </lineage>
</organism>
<dbReference type="CDD" id="cd00082">
    <property type="entry name" value="HisKA"/>
    <property type="match status" value="1"/>
</dbReference>
<reference evidence="14 15" key="1">
    <citation type="submission" date="2019-12" db="EMBL/GenBank/DDBJ databases">
        <title>Paenibacillus sp. nov. sp. isolated from soil.</title>
        <authorList>
            <person name="Kim J."/>
            <person name="Jeong S.E."/>
            <person name="Jung H.S."/>
            <person name="Jeon C.O."/>
        </authorList>
    </citation>
    <scope>NUCLEOTIDE SEQUENCE [LARGE SCALE GENOMIC DNA]</scope>
    <source>
        <strain evidence="14 15">5J-6</strain>
    </source>
</reference>
<dbReference type="SMART" id="SM00387">
    <property type="entry name" value="HATPase_c"/>
    <property type="match status" value="1"/>
</dbReference>
<dbReference type="NCBIfam" id="TIGR00229">
    <property type="entry name" value="sensory_box"/>
    <property type="match status" value="2"/>
</dbReference>
<dbReference type="SUPFAM" id="SSF47384">
    <property type="entry name" value="Homodimeric domain of signal transducing histidine kinase"/>
    <property type="match status" value="1"/>
</dbReference>
<dbReference type="PANTHER" id="PTHR43065">
    <property type="entry name" value="SENSOR HISTIDINE KINASE"/>
    <property type="match status" value="1"/>
</dbReference>
<feature type="transmembrane region" description="Helical" evidence="10">
    <location>
        <begin position="47"/>
        <end position="67"/>
    </location>
</feature>
<feature type="transmembrane region" description="Helical" evidence="10">
    <location>
        <begin position="12"/>
        <end position="35"/>
    </location>
</feature>
<dbReference type="GO" id="GO:0006355">
    <property type="term" value="P:regulation of DNA-templated transcription"/>
    <property type="evidence" value="ECO:0007669"/>
    <property type="project" value="InterPro"/>
</dbReference>
<dbReference type="SUPFAM" id="SSF55785">
    <property type="entry name" value="PYP-like sensor domain (PAS domain)"/>
    <property type="match status" value="2"/>
</dbReference>
<protein>
    <recommendedName>
        <fullName evidence="2">histidine kinase</fullName>
        <ecNumber evidence="2">2.7.13.3</ecNumber>
    </recommendedName>
</protein>
<keyword evidence="9" id="KW-0902">Two-component regulatory system</keyword>
<keyword evidence="10" id="KW-0472">Membrane</keyword>
<dbReference type="RefSeq" id="WP_161407654.1">
    <property type="nucleotide sequence ID" value="NZ_WTUZ01000020.1"/>
</dbReference>
<dbReference type="Gene3D" id="3.30.450.20">
    <property type="entry name" value="PAS domain"/>
    <property type="match status" value="2"/>
</dbReference>
<dbReference type="AlphaFoldDB" id="A0A6L8UZU8"/>
<dbReference type="EC" id="2.7.13.3" evidence="2"/>
<evidence type="ECO:0000256" key="10">
    <source>
        <dbReference type="SAM" id="Phobius"/>
    </source>
</evidence>
<evidence type="ECO:0000313" key="15">
    <source>
        <dbReference type="Proteomes" id="UP000481087"/>
    </source>
</evidence>
<dbReference type="SUPFAM" id="SSF55874">
    <property type="entry name" value="ATPase domain of HSP90 chaperone/DNA topoisomerase II/histidine kinase"/>
    <property type="match status" value="1"/>
</dbReference>
<keyword evidence="10" id="KW-1133">Transmembrane helix</keyword>
<dbReference type="Pfam" id="PF00989">
    <property type="entry name" value="PAS"/>
    <property type="match status" value="1"/>
</dbReference>
<dbReference type="InterPro" id="IPR001610">
    <property type="entry name" value="PAC"/>
</dbReference>
<dbReference type="Pfam" id="PF02518">
    <property type="entry name" value="HATPase_c"/>
    <property type="match status" value="1"/>
</dbReference>
<dbReference type="Pfam" id="PF13426">
    <property type="entry name" value="PAS_9"/>
    <property type="match status" value="1"/>
</dbReference>
<dbReference type="PROSITE" id="PS50112">
    <property type="entry name" value="PAS"/>
    <property type="match status" value="2"/>
</dbReference>
<dbReference type="SMART" id="SM00091">
    <property type="entry name" value="PAS"/>
    <property type="match status" value="2"/>
</dbReference>
<dbReference type="GO" id="GO:0000155">
    <property type="term" value="F:phosphorelay sensor kinase activity"/>
    <property type="evidence" value="ECO:0007669"/>
    <property type="project" value="InterPro"/>
</dbReference>
<keyword evidence="4" id="KW-0808">Transferase</keyword>
<evidence type="ECO:0000313" key="14">
    <source>
        <dbReference type="EMBL" id="MZQ83487.1"/>
    </source>
</evidence>
<dbReference type="EMBL" id="WTUZ01000020">
    <property type="protein sequence ID" value="MZQ83487.1"/>
    <property type="molecule type" value="Genomic_DNA"/>
</dbReference>
<evidence type="ECO:0000256" key="9">
    <source>
        <dbReference type="ARBA" id="ARBA00023012"/>
    </source>
</evidence>
<dbReference type="InterPro" id="IPR005467">
    <property type="entry name" value="His_kinase_dom"/>
</dbReference>
<dbReference type="InterPro" id="IPR013767">
    <property type="entry name" value="PAS_fold"/>
</dbReference>
<dbReference type="SMART" id="SM00086">
    <property type="entry name" value="PAC"/>
    <property type="match status" value="2"/>
</dbReference>
<dbReference type="PRINTS" id="PR00344">
    <property type="entry name" value="BCTRLSENSOR"/>
</dbReference>
<comment type="catalytic activity">
    <reaction evidence="1">
        <text>ATP + protein L-histidine = ADP + protein N-phospho-L-histidine.</text>
        <dbReference type="EC" id="2.7.13.3"/>
    </reaction>
</comment>
<keyword evidence="7" id="KW-0067">ATP-binding</keyword>
<keyword evidence="8" id="KW-0749">Sporulation</keyword>
<dbReference type="InterPro" id="IPR003661">
    <property type="entry name" value="HisK_dim/P_dom"/>
</dbReference>
<feature type="domain" description="PAC" evidence="13">
    <location>
        <begin position="282"/>
        <end position="334"/>
    </location>
</feature>
<dbReference type="InterPro" id="IPR000700">
    <property type="entry name" value="PAS-assoc_C"/>
</dbReference>
<dbReference type="InterPro" id="IPR036097">
    <property type="entry name" value="HisK_dim/P_sf"/>
</dbReference>
<dbReference type="Pfam" id="PF00512">
    <property type="entry name" value="HisKA"/>
    <property type="match status" value="1"/>
</dbReference>
<dbReference type="GO" id="GO:0005524">
    <property type="term" value="F:ATP binding"/>
    <property type="evidence" value="ECO:0007669"/>
    <property type="project" value="UniProtKB-KW"/>
</dbReference>
<evidence type="ECO:0000256" key="7">
    <source>
        <dbReference type="ARBA" id="ARBA00022840"/>
    </source>
</evidence>
<evidence type="ECO:0000259" key="13">
    <source>
        <dbReference type="PROSITE" id="PS50113"/>
    </source>
</evidence>
<keyword evidence="15" id="KW-1185">Reference proteome</keyword>
<evidence type="ECO:0000256" key="5">
    <source>
        <dbReference type="ARBA" id="ARBA00022741"/>
    </source>
</evidence>
<feature type="domain" description="PAS" evidence="12">
    <location>
        <begin position="203"/>
        <end position="257"/>
    </location>
</feature>
<dbReference type="Proteomes" id="UP000481087">
    <property type="component" value="Unassembled WGS sequence"/>
</dbReference>
<gene>
    <name evidence="14" type="ORF">GQF01_15345</name>
</gene>
<feature type="domain" description="Histidine kinase" evidence="11">
    <location>
        <begin position="347"/>
        <end position="554"/>
    </location>
</feature>
<evidence type="ECO:0000256" key="8">
    <source>
        <dbReference type="ARBA" id="ARBA00022969"/>
    </source>
</evidence>
<dbReference type="CDD" id="cd00130">
    <property type="entry name" value="PAS"/>
    <property type="match status" value="2"/>
</dbReference>
<dbReference type="FunFam" id="1.10.287.130:FF:000040">
    <property type="entry name" value="PAS domain-containing sensor histidine kinase"/>
    <property type="match status" value="1"/>
</dbReference>
<dbReference type="Gene3D" id="1.10.287.130">
    <property type="match status" value="1"/>
</dbReference>
<evidence type="ECO:0000256" key="3">
    <source>
        <dbReference type="ARBA" id="ARBA00022553"/>
    </source>
</evidence>
<proteinExistence type="predicted"/>
<keyword evidence="5" id="KW-0547">Nucleotide-binding</keyword>
<dbReference type="GO" id="GO:0030435">
    <property type="term" value="P:sporulation resulting in formation of a cellular spore"/>
    <property type="evidence" value="ECO:0007669"/>
    <property type="project" value="UniProtKB-KW"/>
</dbReference>
<dbReference type="InterPro" id="IPR004358">
    <property type="entry name" value="Sig_transdc_His_kin-like_C"/>
</dbReference>
<dbReference type="InterPro" id="IPR036890">
    <property type="entry name" value="HATPase_C_sf"/>
</dbReference>
<accession>A0A6L8UZU8</accession>
<name>A0A6L8UZU8_9BACL</name>
<keyword evidence="3" id="KW-0597">Phosphoprotein</keyword>
<comment type="caution">
    <text evidence="14">The sequence shown here is derived from an EMBL/GenBank/DDBJ whole genome shotgun (WGS) entry which is preliminary data.</text>
</comment>
<dbReference type="PROSITE" id="PS50109">
    <property type="entry name" value="HIS_KIN"/>
    <property type="match status" value="1"/>
</dbReference>
<evidence type="ECO:0000259" key="12">
    <source>
        <dbReference type="PROSITE" id="PS50112"/>
    </source>
</evidence>
<dbReference type="Gene3D" id="3.30.565.10">
    <property type="entry name" value="Histidine kinase-like ATPase, C-terminal domain"/>
    <property type="match status" value="1"/>
</dbReference>
<evidence type="ECO:0000259" key="11">
    <source>
        <dbReference type="PROSITE" id="PS50109"/>
    </source>
</evidence>
<dbReference type="InterPro" id="IPR000014">
    <property type="entry name" value="PAS"/>
</dbReference>
<dbReference type="PANTHER" id="PTHR43065:SF34">
    <property type="entry name" value="SPORULATION KINASE A"/>
    <property type="match status" value="1"/>
</dbReference>
<keyword evidence="6" id="KW-0418">Kinase</keyword>
<dbReference type="InterPro" id="IPR035965">
    <property type="entry name" value="PAS-like_dom_sf"/>
</dbReference>
<evidence type="ECO:0000256" key="2">
    <source>
        <dbReference type="ARBA" id="ARBA00012438"/>
    </source>
</evidence>
<keyword evidence="10" id="KW-0812">Transmembrane</keyword>
<dbReference type="PROSITE" id="PS50113">
    <property type="entry name" value="PAC"/>
    <property type="match status" value="1"/>
</dbReference>
<evidence type="ECO:0000256" key="4">
    <source>
        <dbReference type="ARBA" id="ARBA00022679"/>
    </source>
</evidence>
<evidence type="ECO:0000256" key="1">
    <source>
        <dbReference type="ARBA" id="ARBA00000085"/>
    </source>
</evidence>
<dbReference type="SMART" id="SM00388">
    <property type="entry name" value="HisKA"/>
    <property type="match status" value="1"/>
</dbReference>
<evidence type="ECO:0000256" key="6">
    <source>
        <dbReference type="ARBA" id="ARBA00022777"/>
    </source>
</evidence>
<dbReference type="InterPro" id="IPR003594">
    <property type="entry name" value="HATPase_dom"/>
</dbReference>